<organism evidence="8 9">
    <name type="scientific">Limulus polyphemus</name>
    <name type="common">Atlantic horseshoe crab</name>
    <dbReference type="NCBI Taxonomy" id="6850"/>
    <lineage>
        <taxon>Eukaryota</taxon>
        <taxon>Metazoa</taxon>
        <taxon>Ecdysozoa</taxon>
        <taxon>Arthropoda</taxon>
        <taxon>Chelicerata</taxon>
        <taxon>Merostomata</taxon>
        <taxon>Xiphosura</taxon>
        <taxon>Limulidae</taxon>
        <taxon>Limulus</taxon>
    </lineage>
</organism>
<dbReference type="CDD" id="cd15852">
    <property type="entry name" value="SNARE_Syntaxin8"/>
    <property type="match status" value="1"/>
</dbReference>
<comment type="subcellular location">
    <subcellularLocation>
        <location evidence="1">Membrane</location>
    </subcellularLocation>
</comment>
<evidence type="ECO:0000256" key="5">
    <source>
        <dbReference type="SAM" id="Coils"/>
    </source>
</evidence>
<keyword evidence="2" id="KW-0813">Transport</keyword>
<evidence type="ECO:0000313" key="9">
    <source>
        <dbReference type="RefSeq" id="XP_013775762.2"/>
    </source>
</evidence>
<dbReference type="RefSeq" id="XP_013775762.2">
    <property type="nucleotide sequence ID" value="XM_013920308.2"/>
</dbReference>
<keyword evidence="4 6" id="KW-0472">Membrane</keyword>
<evidence type="ECO:0000313" key="8">
    <source>
        <dbReference type="Proteomes" id="UP000694941"/>
    </source>
</evidence>
<keyword evidence="6" id="KW-0812">Transmembrane</keyword>
<protein>
    <submittedName>
        <fullName evidence="9">Syntaxin-8-like</fullName>
    </submittedName>
</protein>
<dbReference type="SUPFAM" id="SSF58038">
    <property type="entry name" value="SNARE fusion complex"/>
    <property type="match status" value="1"/>
</dbReference>
<reference evidence="9" key="1">
    <citation type="submission" date="2025-08" db="UniProtKB">
        <authorList>
            <consortium name="RefSeq"/>
        </authorList>
    </citation>
    <scope>IDENTIFICATION</scope>
    <source>
        <tissue evidence="9">Muscle</tissue>
    </source>
</reference>
<keyword evidence="3 5" id="KW-0175">Coiled coil</keyword>
<feature type="transmembrane region" description="Helical" evidence="6">
    <location>
        <begin position="72"/>
        <end position="89"/>
    </location>
</feature>
<keyword evidence="6" id="KW-1133">Transmembrane helix</keyword>
<evidence type="ECO:0000256" key="4">
    <source>
        <dbReference type="ARBA" id="ARBA00023136"/>
    </source>
</evidence>
<evidence type="ECO:0000256" key="1">
    <source>
        <dbReference type="ARBA" id="ARBA00004370"/>
    </source>
</evidence>
<sequence>MAMNVGDRWLLTYNACEDRARDVMEKIIKRNHLQQNTSGYIQLNAQARQSMKQFSNDLNTLKEDLKKASSSYYMYPCVLGDIFICFFNIKYRMRLDYVMETKIFQLESFCFRTALLGGQFTPSPGVAFGIEETNETKDLTIEEIKQSQQQVLREQDKGLEGLSSIIARQKQMAHHIGDELDLHNEIIDDITDHTDTTRERLCKETRHVAIVDRKSNTCGYWVIIVILLIPIIVIPFV</sequence>
<feature type="coiled-coil region" evidence="5">
    <location>
        <begin position="44"/>
        <end position="71"/>
    </location>
</feature>
<dbReference type="InterPro" id="IPR041875">
    <property type="entry name" value="Syntaxin-8_SNARE"/>
</dbReference>
<accession>A0ABM1B6F9</accession>
<dbReference type="InterPro" id="IPR000727">
    <property type="entry name" value="T_SNARE_dom"/>
</dbReference>
<proteinExistence type="predicted"/>
<dbReference type="PANTHER" id="PTHR19957">
    <property type="entry name" value="SYNTAXIN"/>
    <property type="match status" value="1"/>
</dbReference>
<feature type="domain" description="T-SNARE coiled-coil homology" evidence="7">
    <location>
        <begin position="149"/>
        <end position="211"/>
    </location>
</feature>
<dbReference type="SMART" id="SM00397">
    <property type="entry name" value="t_SNARE"/>
    <property type="match status" value="1"/>
</dbReference>
<gene>
    <name evidence="9" type="primary">LOC106460585</name>
</gene>
<evidence type="ECO:0000256" key="2">
    <source>
        <dbReference type="ARBA" id="ARBA00022448"/>
    </source>
</evidence>
<name>A0ABM1B6F9_LIMPO</name>
<dbReference type="Proteomes" id="UP000694941">
    <property type="component" value="Unplaced"/>
</dbReference>
<evidence type="ECO:0000256" key="6">
    <source>
        <dbReference type="SAM" id="Phobius"/>
    </source>
</evidence>
<evidence type="ECO:0000259" key="7">
    <source>
        <dbReference type="PROSITE" id="PS50192"/>
    </source>
</evidence>
<dbReference type="PANTHER" id="PTHR19957:SF124">
    <property type="entry name" value="SYNTAXIN-8"/>
    <property type="match status" value="1"/>
</dbReference>
<keyword evidence="8" id="KW-1185">Reference proteome</keyword>
<dbReference type="InterPro" id="IPR045242">
    <property type="entry name" value="Syntaxin"/>
</dbReference>
<dbReference type="GeneID" id="106460585"/>
<dbReference type="PROSITE" id="PS50192">
    <property type="entry name" value="T_SNARE"/>
    <property type="match status" value="1"/>
</dbReference>
<feature type="transmembrane region" description="Helical" evidence="6">
    <location>
        <begin position="218"/>
        <end position="236"/>
    </location>
</feature>
<evidence type="ECO:0000256" key="3">
    <source>
        <dbReference type="ARBA" id="ARBA00023054"/>
    </source>
</evidence>
<dbReference type="Gene3D" id="1.20.5.110">
    <property type="match status" value="1"/>
</dbReference>